<dbReference type="Proteomes" id="UP000282985">
    <property type="component" value="Unassembled WGS sequence"/>
</dbReference>
<dbReference type="OrthoDB" id="9787782at2"/>
<feature type="domain" description="Transglutaminase-like" evidence="1">
    <location>
        <begin position="175"/>
        <end position="234"/>
    </location>
</feature>
<proteinExistence type="predicted"/>
<reference evidence="2 3" key="1">
    <citation type="submission" date="2018-11" db="EMBL/GenBank/DDBJ databases">
        <title>Parancylomarina longa gen. nov., sp. nov., isolated from sediments of southern Okinawa.</title>
        <authorList>
            <person name="Fu T."/>
        </authorList>
    </citation>
    <scope>NUCLEOTIDE SEQUENCE [LARGE SCALE GENOMIC DNA]</scope>
    <source>
        <strain evidence="2 3">T3-2 S1-C</strain>
    </source>
</reference>
<dbReference type="Gene3D" id="2.60.40.1120">
    <property type="entry name" value="Carboxypeptidase-like, regulatory domain"/>
    <property type="match status" value="1"/>
</dbReference>
<dbReference type="InterPro" id="IPR036249">
    <property type="entry name" value="Thioredoxin-like_sf"/>
</dbReference>
<keyword evidence="3" id="KW-1185">Reference proteome</keyword>
<dbReference type="SMART" id="SM00460">
    <property type="entry name" value="TGc"/>
    <property type="match status" value="1"/>
</dbReference>
<dbReference type="InterPro" id="IPR002931">
    <property type="entry name" value="Transglutaminase-like"/>
</dbReference>
<evidence type="ECO:0000313" key="2">
    <source>
        <dbReference type="EMBL" id="RUT77631.1"/>
    </source>
</evidence>
<dbReference type="Gene3D" id="3.10.620.30">
    <property type="match status" value="1"/>
</dbReference>
<dbReference type="Pfam" id="PF01841">
    <property type="entry name" value="Transglut_core"/>
    <property type="match status" value="2"/>
</dbReference>
<dbReference type="InterPro" id="IPR038765">
    <property type="entry name" value="Papain-like_cys_pep_sf"/>
</dbReference>
<dbReference type="PANTHER" id="PTHR35532:SF5">
    <property type="entry name" value="CARBOHYDRATE-BINDING DOMAIN-CONTAINING PROTEIN"/>
    <property type="match status" value="1"/>
</dbReference>
<evidence type="ECO:0000259" key="1">
    <source>
        <dbReference type="SMART" id="SM00460"/>
    </source>
</evidence>
<dbReference type="PANTHER" id="PTHR35532">
    <property type="entry name" value="SIMILAR TO POLYHYDROXYALKANOATE DEPOLYMERASE"/>
    <property type="match status" value="1"/>
</dbReference>
<name>A0A434AT76_9BACT</name>
<dbReference type="EMBL" id="RJJX01000017">
    <property type="protein sequence ID" value="RUT77631.1"/>
    <property type="molecule type" value="Genomic_DNA"/>
</dbReference>
<dbReference type="SUPFAM" id="SSF52833">
    <property type="entry name" value="Thioredoxin-like"/>
    <property type="match status" value="1"/>
</dbReference>
<dbReference type="SUPFAM" id="SSF54001">
    <property type="entry name" value="Cysteine proteinases"/>
    <property type="match status" value="2"/>
</dbReference>
<sequence length="880" mass="101420">MRKIIIPLLCLCTYWGCSDVHFIKDPEFRTKLTQRFKERKEFAANRSAALFDVFNQDLSLEEREALQFLYAYMPLCDLADYNGNFFLKQVRSSFKAKESFKWGKTIPDDIFRHFVLPYRVNNENLDSARWVFLQELKPRLQNLSMKEAALEVNHWCHEKVNYAPTDIRTSGPLSLVRTSWGRCGEESTFTVTALRAVGIPARQVYTPRWAHCDDNHAWVEVWVDGKWFYMGACEPESNLNMGWFTEPARRAMLVHTKVFGVYSGSDKIVNQSDNFTEINVVGNYAKVKRIYVRVVDEKGNQTENAKVDFGLYNYAEFYPIASKNTNSKGLTNLTTGIGDLLVWASKNGNYAGKKISVQNTNTLTLELGKGYTGGEVSDLNLVPPVEPKPYVIDEQQKKQNDIRLANEDSIRIAYRTGFIDSVSAYQLAEERELNKQEVWSLLKKSQGNWKEIKSYLEESSEQYSKETIILLQTIAQKDLRDTQAKILLDHLNSTLNNYKVQDYKSKEIFYRYVLNPRIKNEGLIAYRRYLQQQFKGVFFGKRQERTIAIKNWIVDHIRIEGEENYYNLPITPKGVYELRISNQESRDIFFVALCRSLGIPARLEPALKTPQYFDGDKWINIDFEKQTKGQPAKGFLALELVDKKSSFDPNYYLHFSIGKLNNGVYQSLDLGWDKKLSDLPNPLELDEGKYRLITGMRGADGTVYAHLNHFEIKTGKTSKAELLFRNPKVASKVLGNISLDTELLNPLGKQIALSKLVKKQAIILLWLEPGKEPTRHLMEEFKDVVKSYEEWGGEIVIVQGDDINEERFSESFFEHMPSNYTVYKDRNNQLFDIAKSALGIQGKLEKPFILVLDSKGQIQFVSYGYKIGIHEHLLKVLNAI</sequence>
<dbReference type="AlphaFoldDB" id="A0A434AT76"/>
<protein>
    <submittedName>
        <fullName evidence="2">Transglutaminase domain-containing protein</fullName>
    </submittedName>
</protein>
<comment type="caution">
    <text evidence="2">The sequence shown here is derived from an EMBL/GenBank/DDBJ whole genome shotgun (WGS) entry which is preliminary data.</text>
</comment>
<dbReference type="Gene3D" id="3.40.30.10">
    <property type="entry name" value="Glutaredoxin"/>
    <property type="match status" value="1"/>
</dbReference>
<gene>
    <name evidence="2" type="ORF">DLK05_11915</name>
</gene>
<organism evidence="2 3">
    <name type="scientific">Ancylomarina longa</name>
    <dbReference type="NCBI Taxonomy" id="2487017"/>
    <lineage>
        <taxon>Bacteria</taxon>
        <taxon>Pseudomonadati</taxon>
        <taxon>Bacteroidota</taxon>
        <taxon>Bacteroidia</taxon>
        <taxon>Marinilabiliales</taxon>
        <taxon>Marinifilaceae</taxon>
        <taxon>Ancylomarina</taxon>
    </lineage>
</organism>
<dbReference type="RefSeq" id="WP_127344197.1">
    <property type="nucleotide sequence ID" value="NZ_RJJX01000017.1"/>
</dbReference>
<accession>A0A434AT76</accession>
<evidence type="ECO:0000313" key="3">
    <source>
        <dbReference type="Proteomes" id="UP000282985"/>
    </source>
</evidence>